<dbReference type="PIRSF" id="PIRSF004749">
    <property type="entry name" value="Pep_def"/>
    <property type="match status" value="1"/>
</dbReference>
<evidence type="ECO:0000256" key="2">
    <source>
        <dbReference type="ARBA" id="ARBA00022723"/>
    </source>
</evidence>
<dbReference type="PRINTS" id="PR01576">
    <property type="entry name" value="PDEFORMYLASE"/>
</dbReference>
<comment type="similarity">
    <text evidence="1 6">Belongs to the polypeptide deformylase family.</text>
</comment>
<gene>
    <name evidence="6" type="primary">def</name>
    <name evidence="7" type="ORF">BBOMB_0436</name>
</gene>
<dbReference type="GO" id="GO:0046872">
    <property type="term" value="F:metal ion binding"/>
    <property type="evidence" value="ECO:0007669"/>
    <property type="project" value="UniProtKB-KW"/>
</dbReference>
<evidence type="ECO:0000256" key="5">
    <source>
        <dbReference type="ARBA" id="ARBA00023004"/>
    </source>
</evidence>
<feature type="binding site" evidence="6">
    <location>
        <position position="95"/>
    </location>
    <ligand>
        <name>Fe cation</name>
        <dbReference type="ChEBI" id="CHEBI:24875"/>
    </ligand>
</feature>
<keyword evidence="8" id="KW-1185">Reference proteome</keyword>
<accession>A0A080N5Y1</accession>
<dbReference type="SUPFAM" id="SSF56420">
    <property type="entry name" value="Peptide deformylase"/>
    <property type="match status" value="1"/>
</dbReference>
<dbReference type="InterPro" id="IPR023635">
    <property type="entry name" value="Peptide_deformylase"/>
</dbReference>
<keyword evidence="3 6" id="KW-0378">Hydrolase</keyword>
<feature type="binding site" evidence="6">
    <location>
        <position position="141"/>
    </location>
    <ligand>
        <name>Fe cation</name>
        <dbReference type="ChEBI" id="CHEBI:24875"/>
    </ligand>
</feature>
<dbReference type="CDD" id="cd00487">
    <property type="entry name" value="Pep_deformylase"/>
    <property type="match status" value="1"/>
</dbReference>
<keyword evidence="4 6" id="KW-0648">Protein biosynthesis</keyword>
<comment type="cofactor">
    <cofactor evidence="6">
        <name>Fe(2+)</name>
        <dbReference type="ChEBI" id="CHEBI:29033"/>
    </cofactor>
    <text evidence="6">Binds 1 Fe(2+) ion.</text>
</comment>
<dbReference type="PANTHER" id="PTHR10458:SF2">
    <property type="entry name" value="PEPTIDE DEFORMYLASE, MITOCHONDRIAL"/>
    <property type="match status" value="1"/>
</dbReference>
<evidence type="ECO:0000313" key="8">
    <source>
        <dbReference type="Proteomes" id="UP000028730"/>
    </source>
</evidence>
<evidence type="ECO:0000313" key="7">
    <source>
        <dbReference type="EMBL" id="KFF31104.1"/>
    </source>
</evidence>
<dbReference type="InterPro" id="IPR036821">
    <property type="entry name" value="Peptide_deformylase_sf"/>
</dbReference>
<dbReference type="eggNOG" id="COG0242">
    <property type="taxonomic scope" value="Bacteria"/>
</dbReference>
<evidence type="ECO:0000256" key="6">
    <source>
        <dbReference type="HAMAP-Rule" id="MF_00163"/>
    </source>
</evidence>
<dbReference type="Proteomes" id="UP000028730">
    <property type="component" value="Unassembled WGS sequence"/>
</dbReference>
<comment type="caution">
    <text evidence="7">The sequence shown here is derived from an EMBL/GenBank/DDBJ whole genome shotgun (WGS) entry which is preliminary data.</text>
</comment>
<organism evidence="7 8">
    <name type="scientific">Bifidobacterium bombi DSM 19703</name>
    <dbReference type="NCBI Taxonomy" id="1341695"/>
    <lineage>
        <taxon>Bacteria</taxon>
        <taxon>Bacillati</taxon>
        <taxon>Actinomycetota</taxon>
        <taxon>Actinomycetes</taxon>
        <taxon>Bifidobacteriales</taxon>
        <taxon>Bifidobacteriaceae</taxon>
        <taxon>Bifidobacterium</taxon>
    </lineage>
</organism>
<dbReference type="PANTHER" id="PTHR10458">
    <property type="entry name" value="PEPTIDE DEFORMYLASE"/>
    <property type="match status" value="1"/>
</dbReference>
<evidence type="ECO:0000256" key="3">
    <source>
        <dbReference type="ARBA" id="ARBA00022801"/>
    </source>
</evidence>
<comment type="catalytic activity">
    <reaction evidence="6">
        <text>N-terminal N-formyl-L-methionyl-[peptide] + H2O = N-terminal L-methionyl-[peptide] + formate</text>
        <dbReference type="Rhea" id="RHEA:24420"/>
        <dbReference type="Rhea" id="RHEA-COMP:10639"/>
        <dbReference type="Rhea" id="RHEA-COMP:10640"/>
        <dbReference type="ChEBI" id="CHEBI:15377"/>
        <dbReference type="ChEBI" id="CHEBI:15740"/>
        <dbReference type="ChEBI" id="CHEBI:49298"/>
        <dbReference type="ChEBI" id="CHEBI:64731"/>
        <dbReference type="EC" id="3.5.1.88"/>
    </reaction>
</comment>
<evidence type="ECO:0000256" key="1">
    <source>
        <dbReference type="ARBA" id="ARBA00010759"/>
    </source>
</evidence>
<dbReference type="GO" id="GO:0042586">
    <property type="term" value="F:peptide deformylase activity"/>
    <property type="evidence" value="ECO:0007669"/>
    <property type="project" value="UniProtKB-UniRule"/>
</dbReference>
<dbReference type="Gene3D" id="3.90.45.10">
    <property type="entry name" value="Peptide deformylase"/>
    <property type="match status" value="1"/>
</dbReference>
<dbReference type="AlphaFoldDB" id="A0A080N5Y1"/>
<dbReference type="STRING" id="1341695.BBOMB_0436"/>
<feature type="binding site" evidence="6">
    <location>
        <position position="137"/>
    </location>
    <ligand>
        <name>Fe cation</name>
        <dbReference type="ChEBI" id="CHEBI:24875"/>
    </ligand>
</feature>
<dbReference type="Pfam" id="PF01327">
    <property type="entry name" value="Pep_deformylase"/>
    <property type="match status" value="1"/>
</dbReference>
<comment type="function">
    <text evidence="6">Removes the formyl group from the N-terminal Met of newly synthesized proteins. Requires at least a dipeptide for an efficient rate of reaction. N-terminal L-methionine is a prerequisite for activity but the enzyme has broad specificity at other positions.</text>
</comment>
<name>A0A080N5Y1_9BIFI</name>
<dbReference type="EC" id="3.5.1.88" evidence="6"/>
<dbReference type="GO" id="GO:0006412">
    <property type="term" value="P:translation"/>
    <property type="evidence" value="ECO:0007669"/>
    <property type="project" value="UniProtKB-UniRule"/>
</dbReference>
<keyword evidence="2 6" id="KW-0479">Metal-binding</keyword>
<reference evidence="7 8" key="1">
    <citation type="journal article" date="2014" name="Appl. Environ. Microbiol.">
        <title>Genomic encyclopedia of type strains of the genus Bifidobacterium.</title>
        <authorList>
            <person name="Milani C."/>
            <person name="Lugli G.A."/>
            <person name="Duranti S."/>
            <person name="Turroni F."/>
            <person name="Bottacini F."/>
            <person name="Mangifesta M."/>
            <person name="Sanchez B."/>
            <person name="Viappiani A."/>
            <person name="Mancabelli L."/>
            <person name="Taminiau B."/>
            <person name="Delcenserie V."/>
            <person name="Barrangou R."/>
            <person name="Margolles A."/>
            <person name="van Sinderen D."/>
            <person name="Ventura M."/>
        </authorList>
    </citation>
    <scope>NUCLEOTIDE SEQUENCE [LARGE SCALE GENOMIC DNA]</scope>
    <source>
        <strain evidence="7 8">DSM 19703</strain>
    </source>
</reference>
<evidence type="ECO:0000256" key="4">
    <source>
        <dbReference type="ARBA" id="ARBA00022917"/>
    </source>
</evidence>
<protein>
    <recommendedName>
        <fullName evidence="6">Peptide deformylase</fullName>
        <shortName evidence="6">PDF</shortName>
        <ecNumber evidence="6">3.5.1.88</ecNumber>
    </recommendedName>
    <alternativeName>
        <fullName evidence="6">Polypeptide deformylase</fullName>
    </alternativeName>
</protein>
<sequence>MKRGRINWHCVKSESYQILCCATPCEPITTITPAVRRLIADLMDTVDDPGRAGLSANQIGVGLRAFSYNIEGKLGYVINPVLVEKRGEQYGDEGCLSVPDLWYKTRRADYAKVRGIDLDGNTIVVEGKGLMGRMLQHETDHLDGHIYLDRLEKDVRREAMRRLRSDH</sequence>
<feature type="active site" evidence="6">
    <location>
        <position position="138"/>
    </location>
</feature>
<dbReference type="HAMAP" id="MF_00163">
    <property type="entry name" value="Pep_deformylase"/>
    <property type="match status" value="1"/>
</dbReference>
<keyword evidence="5 6" id="KW-0408">Iron</keyword>
<dbReference type="EMBL" id="ATLK01000001">
    <property type="protein sequence ID" value="KFF31104.1"/>
    <property type="molecule type" value="Genomic_DNA"/>
</dbReference>
<proteinExistence type="inferred from homology"/>